<dbReference type="Proteomes" id="UP000885750">
    <property type="component" value="Unassembled WGS sequence"/>
</dbReference>
<dbReference type="Pfam" id="PF13511">
    <property type="entry name" value="DUF4124"/>
    <property type="match status" value="1"/>
</dbReference>
<organism evidence="2">
    <name type="scientific">Leucothrix mucor</name>
    <dbReference type="NCBI Taxonomy" id="45248"/>
    <lineage>
        <taxon>Bacteria</taxon>
        <taxon>Pseudomonadati</taxon>
        <taxon>Pseudomonadota</taxon>
        <taxon>Gammaproteobacteria</taxon>
        <taxon>Thiotrichales</taxon>
        <taxon>Thiotrichaceae</taxon>
        <taxon>Leucothrix</taxon>
    </lineage>
</organism>
<accession>A0A7V2WUN8</accession>
<name>A0A7V2WUN8_LEUMU</name>
<evidence type="ECO:0000313" key="2">
    <source>
        <dbReference type="EMBL" id="HFC92273.1"/>
    </source>
</evidence>
<dbReference type="EMBL" id="DRMS01000212">
    <property type="protein sequence ID" value="HFC92273.1"/>
    <property type="molecule type" value="Genomic_DNA"/>
</dbReference>
<dbReference type="InterPro" id="IPR025392">
    <property type="entry name" value="DUF4124"/>
</dbReference>
<reference evidence="2" key="1">
    <citation type="journal article" date="2020" name="mSystems">
        <title>Genome- and Community-Level Interaction Insights into Carbon Utilization and Element Cycling Functions of Hydrothermarchaeota in Hydrothermal Sediment.</title>
        <authorList>
            <person name="Zhou Z."/>
            <person name="Liu Y."/>
            <person name="Xu W."/>
            <person name="Pan J."/>
            <person name="Luo Z.H."/>
            <person name="Li M."/>
        </authorList>
    </citation>
    <scope>NUCLEOTIDE SEQUENCE [LARGE SCALE GENOMIC DNA]</scope>
    <source>
        <strain evidence="2">HyVt-493</strain>
    </source>
</reference>
<gene>
    <name evidence="2" type="ORF">ENJ51_05610</name>
</gene>
<dbReference type="AlphaFoldDB" id="A0A7V2WUN8"/>
<sequence>MRYWIALVISISVLTVVTADTVFNWKDAKGIVHYGDSPPESVKAKAVDLPELTVVKDYGKLYKPVLTAKERGLTKEKKNKKQIYTKFSILAPKDKQAIRANNGDVTVMLSLKPKLLPEHTLSVFLDEKQMAEGDLRMVNLTNLDRGEHEVYVIIKGKKGKEISKSKQIVFTVIRH</sequence>
<comment type="caution">
    <text evidence="2">The sequence shown here is derived from an EMBL/GenBank/DDBJ whole genome shotgun (WGS) entry which is preliminary data.</text>
</comment>
<protein>
    <submittedName>
        <fullName evidence="2">DUF4124 domain-containing protein</fullName>
    </submittedName>
</protein>
<evidence type="ECO:0000259" key="1">
    <source>
        <dbReference type="Pfam" id="PF13511"/>
    </source>
</evidence>
<feature type="domain" description="DUF4124" evidence="1">
    <location>
        <begin position="13"/>
        <end position="51"/>
    </location>
</feature>
<proteinExistence type="predicted"/>